<accession>F4QFA3</accession>
<dbReference type="PANTHER" id="PTHR12161">
    <property type="entry name" value="IST1 FAMILY MEMBER"/>
    <property type="match status" value="1"/>
</dbReference>
<dbReference type="Gene3D" id="1.20.1260.60">
    <property type="entry name" value="Vacuolar protein sorting-associated protein Ist1"/>
    <property type="match status" value="1"/>
</dbReference>
<dbReference type="EMBL" id="GL883029">
    <property type="protein sequence ID" value="EGG13410.1"/>
    <property type="molecule type" value="Genomic_DNA"/>
</dbReference>
<dbReference type="GO" id="GO:0015031">
    <property type="term" value="P:protein transport"/>
    <property type="evidence" value="ECO:0007669"/>
    <property type="project" value="InterPro"/>
</dbReference>
<evidence type="ECO:0000313" key="3">
    <source>
        <dbReference type="EMBL" id="EGG13410.1"/>
    </source>
</evidence>
<dbReference type="PANTHER" id="PTHR12161:SF5">
    <property type="entry name" value="IST1 HOMOLOG"/>
    <property type="match status" value="1"/>
</dbReference>
<dbReference type="Proteomes" id="UP000007797">
    <property type="component" value="Unassembled WGS sequence"/>
</dbReference>
<dbReference type="OrthoDB" id="29853at2759"/>
<dbReference type="InterPro" id="IPR005061">
    <property type="entry name" value="Ist1"/>
</dbReference>
<dbReference type="FunFam" id="1.20.1260.60:FF:000002">
    <property type="entry name" value="Vacuolar protein sorting-associated protein IST1"/>
    <property type="match status" value="1"/>
</dbReference>
<dbReference type="STRING" id="1054147.F4QFA3"/>
<dbReference type="Pfam" id="PF03398">
    <property type="entry name" value="Ist1"/>
    <property type="match status" value="1"/>
</dbReference>
<dbReference type="AlphaFoldDB" id="F4QFA3"/>
<dbReference type="GeneID" id="14866535"/>
<dbReference type="KEGG" id="dfa:DFA_11171"/>
<feature type="compositionally biased region" description="Pro residues" evidence="2">
    <location>
        <begin position="213"/>
        <end position="228"/>
    </location>
</feature>
<feature type="compositionally biased region" description="Basic and acidic residues" evidence="2">
    <location>
        <begin position="332"/>
        <end position="347"/>
    </location>
</feature>
<dbReference type="RefSeq" id="XP_004350114.1">
    <property type="nucleotide sequence ID" value="XM_004350064.1"/>
</dbReference>
<reference evidence="4" key="1">
    <citation type="journal article" date="2011" name="Genome Res.">
        <title>Phylogeny-wide analysis of social amoeba genomes highlights ancient origins for complex intercellular communication.</title>
        <authorList>
            <person name="Heidel A.J."/>
            <person name="Lawal H.M."/>
            <person name="Felder M."/>
            <person name="Schilde C."/>
            <person name="Helps N.R."/>
            <person name="Tunggal B."/>
            <person name="Rivero F."/>
            <person name="John U."/>
            <person name="Schleicher M."/>
            <person name="Eichinger L."/>
            <person name="Platzer M."/>
            <person name="Noegel A.A."/>
            <person name="Schaap P."/>
            <person name="Gloeckner G."/>
        </authorList>
    </citation>
    <scope>NUCLEOTIDE SEQUENCE [LARGE SCALE GENOMIC DNA]</scope>
    <source>
        <strain evidence="4">SH3</strain>
    </source>
</reference>
<name>F4QFA3_CACFS</name>
<comment type="similarity">
    <text evidence="1">Belongs to the IST1 family.</text>
</comment>
<feature type="region of interest" description="Disordered" evidence="2">
    <location>
        <begin position="211"/>
        <end position="347"/>
    </location>
</feature>
<sequence length="347" mass="38996">MFCFGPHFDPHRCKVQLKLAVSRIQIQKTKKANLVKDEKRHIAELLRNRNEESARIRVETVIRDENLIECFNIIEVLCELVFTRLGLISASSSIPDEIKEAIYTLIYASQRVQIPELELIKKQLCAKYGKALENEVNCQCQTHVNPKIVHKLSYVTPEPFLIFKNLNDIACEFHVDWQVDPIVTAVSPTYIAAPPQQLAVAPPQQMMLNPMAPMAPPPQSTLAPPPFPTLVAPQHYQPPPPAYTASPQFPQAPQQQPINRTSSQPQFPSPPQYGSSHLSISATSSSPNFVSNQSNNQNFNIMNLPSPPTSFSSAPPPQPSNSNNQYPDFDDLTARFDALRRQNNDHY</sequence>
<dbReference type="OMA" id="YQPFPNI"/>
<proteinExistence type="inferred from homology"/>
<feature type="compositionally biased region" description="Low complexity" evidence="2">
    <location>
        <begin position="247"/>
        <end position="300"/>
    </location>
</feature>
<organism evidence="3 4">
    <name type="scientific">Cavenderia fasciculata</name>
    <name type="common">Slime mold</name>
    <name type="synonym">Dictyostelium fasciculatum</name>
    <dbReference type="NCBI Taxonomy" id="261658"/>
    <lineage>
        <taxon>Eukaryota</taxon>
        <taxon>Amoebozoa</taxon>
        <taxon>Evosea</taxon>
        <taxon>Eumycetozoa</taxon>
        <taxon>Dictyostelia</taxon>
        <taxon>Acytosteliales</taxon>
        <taxon>Cavenderiaceae</taxon>
        <taxon>Cavenderia</taxon>
    </lineage>
</organism>
<evidence type="ECO:0000256" key="2">
    <source>
        <dbReference type="SAM" id="MobiDB-lite"/>
    </source>
</evidence>
<gene>
    <name evidence="3" type="ORF">DFA_11171</name>
</gene>
<evidence type="ECO:0000256" key="1">
    <source>
        <dbReference type="ARBA" id="ARBA00005536"/>
    </source>
</evidence>
<dbReference type="InterPro" id="IPR042277">
    <property type="entry name" value="IST1-like"/>
</dbReference>
<protein>
    <submittedName>
        <fullName evidence="3">IST1-like protein</fullName>
    </submittedName>
</protein>
<evidence type="ECO:0000313" key="4">
    <source>
        <dbReference type="Proteomes" id="UP000007797"/>
    </source>
</evidence>
<keyword evidence="4" id="KW-1185">Reference proteome</keyword>